<feature type="compositionally biased region" description="Pro residues" evidence="3">
    <location>
        <begin position="37"/>
        <end position="46"/>
    </location>
</feature>
<feature type="compositionally biased region" description="Polar residues" evidence="3">
    <location>
        <begin position="171"/>
        <end position="180"/>
    </location>
</feature>
<dbReference type="SMART" id="SM00325">
    <property type="entry name" value="RhoGEF"/>
    <property type="match status" value="1"/>
</dbReference>
<dbReference type="GO" id="GO:0005737">
    <property type="term" value="C:cytoplasm"/>
    <property type="evidence" value="ECO:0007669"/>
    <property type="project" value="UniProtKB-SubCell"/>
</dbReference>
<evidence type="ECO:0000256" key="1">
    <source>
        <dbReference type="ARBA" id="ARBA00004496"/>
    </source>
</evidence>
<comment type="subcellular location">
    <subcellularLocation>
        <location evidence="1">Cytoplasm</location>
    </subcellularLocation>
</comment>
<dbReference type="InterPro" id="IPR035899">
    <property type="entry name" value="DBL_dom_sf"/>
</dbReference>
<gene>
    <name evidence="5" type="ORF">PILCRDRAFT_515297</name>
</gene>
<dbReference type="HOGENOM" id="CLU_007379_0_0_1"/>
<feature type="compositionally biased region" description="Polar residues" evidence="3">
    <location>
        <begin position="955"/>
        <end position="971"/>
    </location>
</feature>
<feature type="region of interest" description="Disordered" evidence="3">
    <location>
        <begin position="809"/>
        <end position="829"/>
    </location>
</feature>
<feature type="domain" description="DH" evidence="4">
    <location>
        <begin position="285"/>
        <end position="688"/>
    </location>
</feature>
<dbReference type="PROSITE" id="PS50010">
    <property type="entry name" value="DH_2"/>
    <property type="match status" value="1"/>
</dbReference>
<dbReference type="Proteomes" id="UP000054166">
    <property type="component" value="Unassembled WGS sequence"/>
</dbReference>
<evidence type="ECO:0000313" key="5">
    <source>
        <dbReference type="EMBL" id="KIM80752.1"/>
    </source>
</evidence>
<dbReference type="Pfam" id="PF00621">
    <property type="entry name" value="RhoGEF"/>
    <property type="match status" value="1"/>
</dbReference>
<reference evidence="5 6" key="1">
    <citation type="submission" date="2014-04" db="EMBL/GenBank/DDBJ databases">
        <authorList>
            <consortium name="DOE Joint Genome Institute"/>
            <person name="Kuo A."/>
            <person name="Tarkka M."/>
            <person name="Buscot F."/>
            <person name="Kohler A."/>
            <person name="Nagy L.G."/>
            <person name="Floudas D."/>
            <person name="Copeland A."/>
            <person name="Barry K.W."/>
            <person name="Cichocki N."/>
            <person name="Veneault-Fourrey C."/>
            <person name="LaButti K."/>
            <person name="Lindquist E.A."/>
            <person name="Lipzen A."/>
            <person name="Lundell T."/>
            <person name="Morin E."/>
            <person name="Murat C."/>
            <person name="Sun H."/>
            <person name="Tunlid A."/>
            <person name="Henrissat B."/>
            <person name="Grigoriev I.V."/>
            <person name="Hibbett D.S."/>
            <person name="Martin F."/>
            <person name="Nordberg H.P."/>
            <person name="Cantor M.N."/>
            <person name="Hua S.X."/>
        </authorList>
    </citation>
    <scope>NUCLEOTIDE SEQUENCE [LARGE SCALE GENOMIC DNA]</scope>
    <source>
        <strain evidence="5 6">F 1598</strain>
    </source>
</reference>
<feature type="region of interest" description="Disordered" evidence="3">
    <location>
        <begin position="868"/>
        <end position="1055"/>
    </location>
</feature>
<dbReference type="PANTHER" id="PTHR46006">
    <property type="entry name" value="RHO GUANINE NUCLEOTIDE EXCHANGE FACTOR AT 64C, ISOFORM A"/>
    <property type="match status" value="1"/>
</dbReference>
<evidence type="ECO:0000256" key="2">
    <source>
        <dbReference type="ARBA" id="ARBA00022490"/>
    </source>
</evidence>
<dbReference type="InParanoid" id="A0A0C3BTV6"/>
<evidence type="ECO:0000256" key="3">
    <source>
        <dbReference type="SAM" id="MobiDB-lite"/>
    </source>
</evidence>
<dbReference type="Gene3D" id="1.20.900.10">
    <property type="entry name" value="Dbl homology (DH) domain"/>
    <property type="match status" value="2"/>
</dbReference>
<feature type="compositionally biased region" description="Acidic residues" evidence="3">
    <location>
        <begin position="882"/>
        <end position="893"/>
    </location>
</feature>
<feature type="compositionally biased region" description="Polar residues" evidence="3">
    <location>
        <begin position="460"/>
        <end position="472"/>
    </location>
</feature>
<feature type="compositionally biased region" description="Polar residues" evidence="3">
    <location>
        <begin position="48"/>
        <end position="58"/>
    </location>
</feature>
<organism evidence="5 6">
    <name type="scientific">Piloderma croceum (strain F 1598)</name>
    <dbReference type="NCBI Taxonomy" id="765440"/>
    <lineage>
        <taxon>Eukaryota</taxon>
        <taxon>Fungi</taxon>
        <taxon>Dikarya</taxon>
        <taxon>Basidiomycota</taxon>
        <taxon>Agaricomycotina</taxon>
        <taxon>Agaricomycetes</taxon>
        <taxon>Agaricomycetidae</taxon>
        <taxon>Atheliales</taxon>
        <taxon>Atheliaceae</taxon>
        <taxon>Piloderma</taxon>
    </lineage>
</organism>
<keyword evidence="6" id="KW-1185">Reference proteome</keyword>
<name>A0A0C3BTV6_PILCF</name>
<dbReference type="OrthoDB" id="1716625at2759"/>
<feature type="compositionally biased region" description="Polar residues" evidence="3">
    <location>
        <begin position="98"/>
        <end position="114"/>
    </location>
</feature>
<feature type="region of interest" description="Disordered" evidence="3">
    <location>
        <begin position="1"/>
        <end position="186"/>
    </location>
</feature>
<feature type="compositionally biased region" description="Polar residues" evidence="3">
    <location>
        <begin position="424"/>
        <end position="435"/>
    </location>
</feature>
<keyword evidence="2" id="KW-0963">Cytoplasm</keyword>
<dbReference type="InterPro" id="IPR000219">
    <property type="entry name" value="DH_dom"/>
</dbReference>
<proteinExistence type="predicted"/>
<feature type="compositionally biased region" description="Polar residues" evidence="3">
    <location>
        <begin position="1013"/>
        <end position="1033"/>
    </location>
</feature>
<dbReference type="GO" id="GO:0035025">
    <property type="term" value="P:positive regulation of Rho protein signal transduction"/>
    <property type="evidence" value="ECO:0007669"/>
    <property type="project" value="TreeGrafter"/>
</dbReference>
<protein>
    <recommendedName>
        <fullName evidence="4">DH domain-containing protein</fullName>
    </recommendedName>
</protein>
<feature type="region of interest" description="Disordered" evidence="3">
    <location>
        <begin position="353"/>
        <end position="499"/>
    </location>
</feature>
<feature type="compositionally biased region" description="Polar residues" evidence="3">
    <location>
        <begin position="80"/>
        <end position="89"/>
    </location>
</feature>
<dbReference type="SUPFAM" id="SSF48065">
    <property type="entry name" value="DBL homology domain (DH-domain)"/>
    <property type="match status" value="1"/>
</dbReference>
<feature type="compositionally biased region" description="Gly residues" evidence="3">
    <location>
        <begin position="922"/>
        <end position="935"/>
    </location>
</feature>
<dbReference type="InterPro" id="IPR051480">
    <property type="entry name" value="Endocytic_GEF_Adapter"/>
</dbReference>
<accession>A0A0C3BTV6</accession>
<evidence type="ECO:0000259" key="4">
    <source>
        <dbReference type="PROSITE" id="PS50010"/>
    </source>
</evidence>
<reference evidence="6" key="2">
    <citation type="submission" date="2015-01" db="EMBL/GenBank/DDBJ databases">
        <title>Evolutionary Origins and Diversification of the Mycorrhizal Mutualists.</title>
        <authorList>
            <consortium name="DOE Joint Genome Institute"/>
            <consortium name="Mycorrhizal Genomics Consortium"/>
            <person name="Kohler A."/>
            <person name="Kuo A."/>
            <person name="Nagy L.G."/>
            <person name="Floudas D."/>
            <person name="Copeland A."/>
            <person name="Barry K.W."/>
            <person name="Cichocki N."/>
            <person name="Veneault-Fourrey C."/>
            <person name="LaButti K."/>
            <person name="Lindquist E.A."/>
            <person name="Lipzen A."/>
            <person name="Lundell T."/>
            <person name="Morin E."/>
            <person name="Murat C."/>
            <person name="Riley R."/>
            <person name="Ohm R."/>
            <person name="Sun H."/>
            <person name="Tunlid A."/>
            <person name="Henrissat B."/>
            <person name="Grigoriev I.V."/>
            <person name="Hibbett D.S."/>
            <person name="Martin F."/>
        </authorList>
    </citation>
    <scope>NUCLEOTIDE SEQUENCE [LARGE SCALE GENOMIC DNA]</scope>
    <source>
        <strain evidence="6">F 1598</strain>
    </source>
</reference>
<sequence length="1055" mass="114757">MKALFHRINRGFTKDRDPDSKDANPVTTPKEKILQLPPLPEWPPPSARVTTTPNSISSYKPLPDIIPQRPLPPIGEPDPSLSTKYTGTSAPRAAEPSVRSQDSSAGFTVATRTNSRPEPEPIVRVPSRKTTTGSVDTTTVTVTSSENHKKVAFISPPPTPAGPEKDRTLPESATPTNNGTVPGAPANLKSTVSRFQATHGKLDPRGSTVIAASASKTDVASAKATVATNKATSTRTAASPYPGSIRSGTPYSTMSNNSSRILAVASWSEGAEDDLVSNLGPRERTRQEVLWEIVASEERYVGELVKMKDTFIEPLLHPYSFVAMSPTPADYDDYSRFDSPLDSVDQLPIASRFMSPIGFRPETPTSPSGTATLRKDDKDKQSETPNIDGESLDTDEEDEGGDLVGKGYPFSQRESKHNHPRSPYRSTAAKTTAGNKINAAVPFPSRSHQSLPPPARANPDASTHSLIVQPSFTERERARNNSTGKSSLTDRKATPTQGSRVLRKFRKSQTTSDVVLNGAVAPHLLPEDLRVCLEVVESGVLDGHMKLSEGLRKRYEEQYPLVRSLADVFVTSSHIFQGYATYVLHLERALEQVDNALSTVSATKKPKNQDSADWLKVCRYLQRLEQTAADKGETGLAISLSKPFQRLLKYPLLFQNLLFHTDPSTFEYESTLQMVAEVETIVRSIEDEKIQKEDRDKTRDVFARIEGLDKVKQLAVPKPSRLLVEERQLTSATQANGSSKASSPPPVFNAKAVKGKSSFKRLSDVLGSTGVGGKKDLWLVVFNDVVLRCQRTGTTSLPLVAATNSRTTSLPELQGNGKTKYASTGRRTTHTKPRNMYKFLNIETWVIGDVVQPREGVVSMEDVVRSRAQVHSGIQPRIVPLPEDDDGDGESDDSDKKSKMSFSYWGADKVTIQKPIIRPRPGGQGGRKGGSGGSPSYGRESSANAKFGTRLVSGESPNSNRPASRRTQGTPASRRPPPQDDSQSAKATVTRPAWDSSPRSPPAAPATAKRTRNISLTSAATRTPVNKQVSSPAPSEDSGVGMYRQMMAQDPSLNR</sequence>
<dbReference type="AlphaFoldDB" id="A0A0C3BTV6"/>
<dbReference type="PANTHER" id="PTHR46006:SF7">
    <property type="entry name" value="DH DOMAIN-CONTAINING PROTEIN"/>
    <property type="match status" value="1"/>
</dbReference>
<feature type="compositionally biased region" description="Basic and acidic residues" evidence="3">
    <location>
        <begin position="12"/>
        <end position="22"/>
    </location>
</feature>
<dbReference type="EMBL" id="KN833002">
    <property type="protein sequence ID" value="KIM80752.1"/>
    <property type="molecule type" value="Genomic_DNA"/>
</dbReference>
<evidence type="ECO:0000313" key="6">
    <source>
        <dbReference type="Proteomes" id="UP000054166"/>
    </source>
</evidence>
<feature type="compositionally biased region" description="Acidic residues" evidence="3">
    <location>
        <begin position="390"/>
        <end position="401"/>
    </location>
</feature>
<feature type="compositionally biased region" description="Low complexity" evidence="3">
    <location>
        <begin position="130"/>
        <end position="145"/>
    </location>
</feature>
<feature type="compositionally biased region" description="Basic and acidic residues" evidence="3">
    <location>
        <begin position="373"/>
        <end position="382"/>
    </location>
</feature>
<dbReference type="STRING" id="765440.A0A0C3BTV6"/>
<dbReference type="GO" id="GO:0005085">
    <property type="term" value="F:guanyl-nucleotide exchange factor activity"/>
    <property type="evidence" value="ECO:0007669"/>
    <property type="project" value="InterPro"/>
</dbReference>